<comment type="caution">
    <text evidence="1">The sequence shown here is derived from an EMBL/GenBank/DDBJ whole genome shotgun (WGS) entry which is preliminary data.</text>
</comment>
<sequence length="27" mass="3093">MFVSIQIAKGSLKAMDMFSLPQQKQHK</sequence>
<accession>A0A392T2A2</accession>
<evidence type="ECO:0000313" key="1">
    <source>
        <dbReference type="EMBL" id="MCI55159.1"/>
    </source>
</evidence>
<dbReference type="EMBL" id="LXQA010491632">
    <property type="protein sequence ID" value="MCI55159.1"/>
    <property type="molecule type" value="Genomic_DNA"/>
</dbReference>
<protein>
    <submittedName>
        <fullName evidence="1">Uncharacterized protein</fullName>
    </submittedName>
</protein>
<dbReference type="AlphaFoldDB" id="A0A392T2A2"/>
<keyword evidence="2" id="KW-1185">Reference proteome</keyword>
<dbReference type="Proteomes" id="UP000265520">
    <property type="component" value="Unassembled WGS sequence"/>
</dbReference>
<feature type="non-terminal residue" evidence="1">
    <location>
        <position position="27"/>
    </location>
</feature>
<proteinExistence type="predicted"/>
<evidence type="ECO:0000313" key="2">
    <source>
        <dbReference type="Proteomes" id="UP000265520"/>
    </source>
</evidence>
<name>A0A392T2A2_9FABA</name>
<organism evidence="1 2">
    <name type="scientific">Trifolium medium</name>
    <dbReference type="NCBI Taxonomy" id="97028"/>
    <lineage>
        <taxon>Eukaryota</taxon>
        <taxon>Viridiplantae</taxon>
        <taxon>Streptophyta</taxon>
        <taxon>Embryophyta</taxon>
        <taxon>Tracheophyta</taxon>
        <taxon>Spermatophyta</taxon>
        <taxon>Magnoliopsida</taxon>
        <taxon>eudicotyledons</taxon>
        <taxon>Gunneridae</taxon>
        <taxon>Pentapetalae</taxon>
        <taxon>rosids</taxon>
        <taxon>fabids</taxon>
        <taxon>Fabales</taxon>
        <taxon>Fabaceae</taxon>
        <taxon>Papilionoideae</taxon>
        <taxon>50 kb inversion clade</taxon>
        <taxon>NPAAA clade</taxon>
        <taxon>Hologalegina</taxon>
        <taxon>IRL clade</taxon>
        <taxon>Trifolieae</taxon>
        <taxon>Trifolium</taxon>
    </lineage>
</organism>
<reference evidence="1 2" key="1">
    <citation type="journal article" date="2018" name="Front. Plant Sci.">
        <title>Red Clover (Trifolium pratense) and Zigzag Clover (T. medium) - A Picture of Genomic Similarities and Differences.</title>
        <authorList>
            <person name="Dluhosova J."/>
            <person name="Istvanek J."/>
            <person name="Nedelnik J."/>
            <person name="Repkova J."/>
        </authorList>
    </citation>
    <scope>NUCLEOTIDE SEQUENCE [LARGE SCALE GENOMIC DNA]</scope>
    <source>
        <strain evidence="2">cv. 10/8</strain>
        <tissue evidence="1">Leaf</tissue>
    </source>
</reference>